<gene>
    <name evidence="1" type="ORF">ZBT109_1689</name>
</gene>
<dbReference type="EMBL" id="AP018933">
    <property type="protein sequence ID" value="BBG30444.1"/>
    <property type="molecule type" value="Genomic_DNA"/>
</dbReference>
<dbReference type="GO" id="GO:0008233">
    <property type="term" value="F:peptidase activity"/>
    <property type="evidence" value="ECO:0007669"/>
    <property type="project" value="UniProtKB-KW"/>
</dbReference>
<keyword evidence="1" id="KW-0378">Hydrolase</keyword>
<dbReference type="KEGG" id="zpl:ZBT109_1689"/>
<dbReference type="STRING" id="1123510.GCA_000620025_00869"/>
<name>A0A348HFP2_9GAMM</name>
<organism evidence="1 2">
    <name type="scientific">Zymobacter palmae</name>
    <dbReference type="NCBI Taxonomy" id="33074"/>
    <lineage>
        <taxon>Bacteria</taxon>
        <taxon>Pseudomonadati</taxon>
        <taxon>Pseudomonadota</taxon>
        <taxon>Gammaproteobacteria</taxon>
        <taxon>Oceanospirillales</taxon>
        <taxon>Halomonadaceae</taxon>
        <taxon>Zymobacter group</taxon>
        <taxon>Zymobacter</taxon>
    </lineage>
</organism>
<evidence type="ECO:0000313" key="2">
    <source>
        <dbReference type="Proteomes" id="UP000267342"/>
    </source>
</evidence>
<proteinExistence type="predicted"/>
<dbReference type="AlphaFoldDB" id="A0A348HFP2"/>
<reference evidence="1 2" key="1">
    <citation type="submission" date="2018-09" db="EMBL/GenBank/DDBJ databases">
        <title>Zymobacter palmae IAM14233 (=T109) whole genome analysis.</title>
        <authorList>
            <person name="Yanase H."/>
        </authorList>
    </citation>
    <scope>NUCLEOTIDE SEQUENCE [LARGE SCALE GENOMIC DNA]</scope>
    <source>
        <strain evidence="1 2">IAM14233</strain>
    </source>
</reference>
<evidence type="ECO:0000313" key="1">
    <source>
        <dbReference type="EMBL" id="BBG30444.1"/>
    </source>
</evidence>
<keyword evidence="1" id="KW-0645">Protease</keyword>
<protein>
    <submittedName>
        <fullName evidence="1">Predicted ATP-dependent serine protease</fullName>
    </submittedName>
</protein>
<dbReference type="Proteomes" id="UP000267342">
    <property type="component" value="Chromosome"/>
</dbReference>
<sequence>MALIECRECGGTLSSEAFSCPHCGAPRVRQSIAAAPKKKTPWIVKALLFFVGAVWLINWLDDHPNVPAPPLTPEQKCNDKESAFHMANQFAQRELISPTTAQFPSYSDSDVLVRSKGQCKHAVISYVDAQNKYGAVVRYKMYVELHNEIGTTSWWLDDIRIRDPSQ</sequence>
<keyword evidence="2" id="KW-1185">Reference proteome</keyword>
<dbReference type="GO" id="GO:0006508">
    <property type="term" value="P:proteolysis"/>
    <property type="evidence" value="ECO:0007669"/>
    <property type="project" value="UniProtKB-KW"/>
</dbReference>
<accession>A0A348HFP2</accession>